<dbReference type="GO" id="GO:0005524">
    <property type="term" value="F:ATP binding"/>
    <property type="evidence" value="ECO:0007669"/>
    <property type="project" value="UniProtKB-KW"/>
</dbReference>
<comment type="caution">
    <text evidence="6">The sequence shown here is derived from an EMBL/GenBank/DDBJ whole genome shotgun (WGS) entry which is preliminary data.</text>
</comment>
<keyword evidence="3" id="KW-0547">Nucleotide-binding</keyword>
<dbReference type="PANTHER" id="PTHR43776:SF7">
    <property type="entry name" value="D,D-DIPEPTIDE TRANSPORT ATP-BINDING PROTEIN DDPF-RELATED"/>
    <property type="match status" value="1"/>
</dbReference>
<reference evidence="6 7" key="1">
    <citation type="submission" date="2024-09" db="EMBL/GenBank/DDBJ databases">
        <authorList>
            <person name="Sun Q."/>
            <person name="Mori K."/>
        </authorList>
    </citation>
    <scope>NUCLEOTIDE SEQUENCE [LARGE SCALE GENOMIC DNA]</scope>
    <source>
        <strain evidence="6 7">NCAIM B.02301</strain>
    </source>
</reference>
<keyword evidence="7" id="KW-1185">Reference proteome</keyword>
<dbReference type="InterPro" id="IPR003439">
    <property type="entry name" value="ABC_transporter-like_ATP-bd"/>
</dbReference>
<feature type="domain" description="ABC transporter" evidence="5">
    <location>
        <begin position="13"/>
        <end position="263"/>
    </location>
</feature>
<dbReference type="InterPro" id="IPR050319">
    <property type="entry name" value="ABC_transp_ATP-bind"/>
</dbReference>
<keyword evidence="4 6" id="KW-0067">ATP-binding</keyword>
<evidence type="ECO:0000256" key="4">
    <source>
        <dbReference type="ARBA" id="ARBA00022840"/>
    </source>
</evidence>
<accession>A0ABV6NFR5</accession>
<dbReference type="SMART" id="SM00382">
    <property type="entry name" value="AAA"/>
    <property type="match status" value="1"/>
</dbReference>
<gene>
    <name evidence="6" type="ORF">ACFFH4_09415</name>
</gene>
<dbReference type="Proteomes" id="UP001589833">
    <property type="component" value="Unassembled WGS sequence"/>
</dbReference>
<dbReference type="PROSITE" id="PS50893">
    <property type="entry name" value="ABC_TRANSPORTER_2"/>
    <property type="match status" value="1"/>
</dbReference>
<dbReference type="EMBL" id="JBHLTR010000013">
    <property type="protein sequence ID" value="MFC0559264.1"/>
    <property type="molecule type" value="Genomic_DNA"/>
</dbReference>
<dbReference type="PANTHER" id="PTHR43776">
    <property type="entry name" value="TRANSPORT ATP-BINDING PROTEIN"/>
    <property type="match status" value="1"/>
</dbReference>
<dbReference type="InterPro" id="IPR003593">
    <property type="entry name" value="AAA+_ATPase"/>
</dbReference>
<dbReference type="InterPro" id="IPR017871">
    <property type="entry name" value="ABC_transporter-like_CS"/>
</dbReference>
<dbReference type="NCBIfam" id="NF008453">
    <property type="entry name" value="PRK11308.1"/>
    <property type="match status" value="1"/>
</dbReference>
<dbReference type="CDD" id="cd03257">
    <property type="entry name" value="ABC_NikE_OppD_transporters"/>
    <property type="match status" value="1"/>
</dbReference>
<evidence type="ECO:0000256" key="1">
    <source>
        <dbReference type="ARBA" id="ARBA00005417"/>
    </source>
</evidence>
<dbReference type="Pfam" id="PF00005">
    <property type="entry name" value="ABC_tran"/>
    <property type="match status" value="1"/>
</dbReference>
<evidence type="ECO:0000256" key="2">
    <source>
        <dbReference type="ARBA" id="ARBA00022448"/>
    </source>
</evidence>
<evidence type="ECO:0000313" key="6">
    <source>
        <dbReference type="EMBL" id="MFC0559264.1"/>
    </source>
</evidence>
<organism evidence="6 7">
    <name type="scientific">Halalkalibacter alkalisediminis</name>
    <dbReference type="NCBI Taxonomy" id="935616"/>
    <lineage>
        <taxon>Bacteria</taxon>
        <taxon>Bacillati</taxon>
        <taxon>Bacillota</taxon>
        <taxon>Bacilli</taxon>
        <taxon>Bacillales</taxon>
        <taxon>Bacillaceae</taxon>
        <taxon>Halalkalibacter</taxon>
    </lineage>
</organism>
<evidence type="ECO:0000313" key="7">
    <source>
        <dbReference type="Proteomes" id="UP001589833"/>
    </source>
</evidence>
<keyword evidence="2" id="KW-0813">Transport</keyword>
<dbReference type="RefSeq" id="WP_273841968.1">
    <property type="nucleotide sequence ID" value="NZ_JAQQWT010000004.1"/>
</dbReference>
<dbReference type="PROSITE" id="PS00211">
    <property type="entry name" value="ABC_TRANSPORTER_1"/>
    <property type="match status" value="1"/>
</dbReference>
<dbReference type="Gene3D" id="3.40.50.300">
    <property type="entry name" value="P-loop containing nucleotide triphosphate hydrolases"/>
    <property type="match status" value="1"/>
</dbReference>
<dbReference type="NCBIfam" id="TIGR01727">
    <property type="entry name" value="oligo_HPY"/>
    <property type="match status" value="1"/>
</dbReference>
<evidence type="ECO:0000259" key="5">
    <source>
        <dbReference type="PROSITE" id="PS50893"/>
    </source>
</evidence>
<name>A0ABV6NFR5_9BACI</name>
<protein>
    <submittedName>
        <fullName evidence="6">ABC transporter ATP-binding protein</fullName>
    </submittedName>
</protein>
<dbReference type="Pfam" id="PF08352">
    <property type="entry name" value="oligo_HPY"/>
    <property type="match status" value="1"/>
</dbReference>
<comment type="similarity">
    <text evidence="1">Belongs to the ABC transporter superfamily.</text>
</comment>
<proteinExistence type="inferred from homology"/>
<evidence type="ECO:0000256" key="3">
    <source>
        <dbReference type="ARBA" id="ARBA00022741"/>
    </source>
</evidence>
<dbReference type="SUPFAM" id="SSF52540">
    <property type="entry name" value="P-loop containing nucleoside triphosphate hydrolases"/>
    <property type="match status" value="1"/>
</dbReference>
<dbReference type="InterPro" id="IPR013563">
    <property type="entry name" value="Oligopep_ABC_C"/>
</dbReference>
<dbReference type="InterPro" id="IPR027417">
    <property type="entry name" value="P-loop_NTPase"/>
</dbReference>
<sequence>MSQATENKNDVLLEINGLKKYFPIKKGFFQRTVGNVKAVDGITFSIKKGETFGLVGESGCGKSSAGRTIMRLYEPTEGEIIFDGKDISKLKERELLPYRRDIQMVFQDPFSSLNPRKTVGAILKEPLSVHGLHKGKERQEFIEQLMEKVGLNPSYANRYPHEFSGGQRQRIGIARALALNPKLIIGDEPVSALDVSVQSQVLNLMKDLQEEFGLTYLFIAHDLGVVKHISDRIGVMYLGNMMEVASKKDLYHEPLHPYSQALMSAVPKSHPSEKKPDRIILKGDIPNPSNPPSGCVFHTRCPKAMDHCKVNIPAFREVRKDRYVACHLYNDEPVVR</sequence>